<dbReference type="Proteomes" id="UP000266673">
    <property type="component" value="Unassembled WGS sequence"/>
</dbReference>
<dbReference type="AlphaFoldDB" id="A0A397VIZ3"/>
<name>A0A397VIZ3_9GLOM</name>
<reference evidence="1 2" key="1">
    <citation type="submission" date="2018-06" db="EMBL/GenBank/DDBJ databases">
        <title>Comparative genomics reveals the genomic features of Rhizophagus irregularis, R. cerebriforme, R. diaphanum and Gigaspora rosea, and their symbiotic lifestyle signature.</title>
        <authorList>
            <person name="Morin E."/>
            <person name="San Clemente H."/>
            <person name="Chen E.C.H."/>
            <person name="De La Providencia I."/>
            <person name="Hainaut M."/>
            <person name="Kuo A."/>
            <person name="Kohler A."/>
            <person name="Murat C."/>
            <person name="Tang N."/>
            <person name="Roy S."/>
            <person name="Loubradou J."/>
            <person name="Henrissat B."/>
            <person name="Grigoriev I.V."/>
            <person name="Corradi N."/>
            <person name="Roux C."/>
            <person name="Martin F.M."/>
        </authorList>
    </citation>
    <scope>NUCLEOTIDE SEQUENCE [LARGE SCALE GENOMIC DNA]</scope>
    <source>
        <strain evidence="1 2">DAOM 194757</strain>
    </source>
</reference>
<comment type="caution">
    <text evidence="1">The sequence shown here is derived from an EMBL/GenBank/DDBJ whole genome shotgun (WGS) entry which is preliminary data.</text>
</comment>
<protein>
    <submittedName>
        <fullName evidence="1">Uncharacterized protein</fullName>
    </submittedName>
</protein>
<keyword evidence="2" id="KW-1185">Reference proteome</keyword>
<evidence type="ECO:0000313" key="2">
    <source>
        <dbReference type="Proteomes" id="UP000266673"/>
    </source>
</evidence>
<proteinExistence type="predicted"/>
<organism evidence="1 2">
    <name type="scientific">Gigaspora rosea</name>
    <dbReference type="NCBI Taxonomy" id="44941"/>
    <lineage>
        <taxon>Eukaryota</taxon>
        <taxon>Fungi</taxon>
        <taxon>Fungi incertae sedis</taxon>
        <taxon>Mucoromycota</taxon>
        <taxon>Glomeromycotina</taxon>
        <taxon>Glomeromycetes</taxon>
        <taxon>Diversisporales</taxon>
        <taxon>Gigasporaceae</taxon>
        <taxon>Gigaspora</taxon>
    </lineage>
</organism>
<sequence length="171" mass="19501">MTPTVACFVLITEKLPDDVKSTDFQSANKIKKLDLDGFNCRISQFGTQDLTLFGHYPLFPVKDDIINVLKKLGVPFIEESRIDAEKIYLGLESFNDQFIDENIKVIFTQLPIWPTYSADDSYTAAYCDCLVPHGLPYFQAKGIISNCYLIYDFMILNDIPDKNNVQLLLLN</sequence>
<evidence type="ECO:0000313" key="1">
    <source>
        <dbReference type="EMBL" id="RIB21317.1"/>
    </source>
</evidence>
<gene>
    <name evidence="1" type="ORF">C2G38_2300528</name>
</gene>
<dbReference type="EMBL" id="QKWP01000367">
    <property type="protein sequence ID" value="RIB21317.1"/>
    <property type="molecule type" value="Genomic_DNA"/>
</dbReference>
<accession>A0A397VIZ3</accession>